<evidence type="ECO:0000256" key="5">
    <source>
        <dbReference type="ARBA" id="ARBA00022490"/>
    </source>
</evidence>
<evidence type="ECO:0000256" key="9">
    <source>
        <dbReference type="ARBA" id="ARBA00023295"/>
    </source>
</evidence>
<comment type="catalytic activity">
    <reaction evidence="1">
        <text>Hydrolysis of (1-&gt;3)-beta-D-glucosidic linkages in (1-&gt;3)-beta-D-glucans.</text>
        <dbReference type="EC" id="3.2.1.39"/>
    </reaction>
</comment>
<evidence type="ECO:0000256" key="7">
    <source>
        <dbReference type="ARBA" id="ARBA00023203"/>
    </source>
</evidence>
<keyword evidence="9" id="KW-0326">Glycosidase</keyword>
<evidence type="ECO:0000256" key="10">
    <source>
        <dbReference type="ARBA" id="ARBA00023316"/>
    </source>
</evidence>
<evidence type="ECO:0000313" key="17">
    <source>
        <dbReference type="EMBL" id="KZW03632.1"/>
    </source>
</evidence>
<dbReference type="SUPFAM" id="SSF50405">
    <property type="entry name" value="Actin-crosslinking proteins"/>
    <property type="match status" value="3"/>
</dbReference>
<comment type="subcellular location">
    <subcellularLocation>
        <location evidence="2">Cytoplasm</location>
    </subcellularLocation>
</comment>
<dbReference type="Gene3D" id="2.80.10.50">
    <property type="match status" value="3"/>
</dbReference>
<dbReference type="PANTHER" id="PTHR31983:SF0">
    <property type="entry name" value="GLUCAN ENDO-1,3-BETA-D-GLUCOSIDASE 2"/>
    <property type="match status" value="1"/>
</dbReference>
<evidence type="ECO:0000256" key="1">
    <source>
        <dbReference type="ARBA" id="ARBA00000382"/>
    </source>
</evidence>
<evidence type="ECO:0000259" key="14">
    <source>
        <dbReference type="Pfam" id="PF03639"/>
    </source>
</evidence>
<feature type="domain" description="Glycosyl hydrolase family 81 N-terminal" evidence="14">
    <location>
        <begin position="124"/>
        <end position="337"/>
    </location>
</feature>
<comment type="similarity">
    <text evidence="3">Belongs to the glycosyl hydrolase 81 family.</text>
</comment>
<dbReference type="GO" id="GO:0042973">
    <property type="term" value="F:glucan endo-1,3-beta-D-glucosidase activity"/>
    <property type="evidence" value="ECO:0007669"/>
    <property type="project" value="UniProtKB-EC"/>
</dbReference>
<evidence type="ECO:0000313" key="18">
    <source>
        <dbReference type="Proteomes" id="UP000077266"/>
    </source>
</evidence>
<dbReference type="STRING" id="1314781.A0A165QHL6"/>
<sequence>MATRSHFSLGAALSYALAATAAFGPIGTSRPSFPGGTVANLAPPGPFFQGFQPPFPTDTWWVGYGAPPDQGAVVAGPWPFESSLTNTSIQFGISTKRDFDGSSIHQPTQMDWGASFVEHTGGASDHKALAWDMHSVTVQYFQRNGAGTLTSAMVPGSPYITLQYSAATPLIISRGGNITSINGQAVTGTSGPSVSATKFTVVSSIGTYIIYSLNGAVTLSASSTTLRASAQFNGVLRMARLGDPAHQTTLDTYAPNYPTAVATDYTFSGDSATLTFTYSVTGTAANLLMLTFPHHRLRLQNPNFLATTAIGYLTTTGWMYGNVGNVWRLPYTLSTIDFNAPRSIHSSCTAQLTRGLEYEIANLGDVPIPNDYYFWGGRVAAVSRLALIADQLGRTDLRTTVVNWLKTAYSYWTDTQTPYVIAAYETGWGGVVDKAAALDPGQQSDFGNGYYNDHHFHYGYYLAAASVIAKFDPSWLTQTPTRGTSTNGDMLQWYARNIANPSTQDPFFTTVRHMDWFAGHSWASGIAGGAGSRDQESTGEAINGYYGVLLYAVATNNANLRNFARLLVAIEQEGAKVYWHMDPAASPTARDNPYPEQGIRDLVTIGNVQDWQSGAWLFWGTPGQITLQIAAIQILPHPVLSDLGAVAEALYEATWVNNMIKYTTPELSAPTSDDSWKSVIYLALSNVNPQDAAQRSTQLSAWGSGNTYSNQLYFLSTRPNPSGQAICPAVTNVPEGTFLIQDVATGRYVVSTAATVDLLATATAASGGTPFVFGWQPGSNTIKSTVNNMFVTADSGGTTALASARTTASSWEAFKLALYTIVAASNGAWVATSSSGALINSATSAGGAGKYRLVPSSGAPPTDPPTPPTDPSPITGNIYIQDVSSGSFLNVVATDNTLHASEGQASAATVFKAAAVSGGGTSFQQVSNSQYMSADDTGANILVVNRAAPSSWETFDLVSQPDGSYLIRAHSNSKYLQTTSAGIVNSGATTGSQYRIVAQAQANPVGTFTIQLVSSGRYVSAPTARQTLVADATTVAAGTTFIFAPVNGTDGGSIQSTLDNTYVSADIAGNAPLYANRPAPSTWETFRVRPAAAAGTYTIQAFSNNNYLVSTSTGLMNSATAASGAATFRLV</sequence>
<dbReference type="GO" id="GO:0051015">
    <property type="term" value="F:actin filament binding"/>
    <property type="evidence" value="ECO:0007669"/>
    <property type="project" value="InterPro"/>
</dbReference>
<feature type="domain" description="Fascin-like" evidence="15">
    <location>
        <begin position="944"/>
        <end position="1042"/>
    </location>
</feature>
<keyword evidence="6" id="KW-0378">Hydrolase</keyword>
<dbReference type="Pfam" id="PF06268">
    <property type="entry name" value="Fascin"/>
    <property type="match status" value="1"/>
</dbReference>
<feature type="compositionally biased region" description="Pro residues" evidence="12">
    <location>
        <begin position="861"/>
        <end position="871"/>
    </location>
</feature>
<dbReference type="AlphaFoldDB" id="A0A165QHL6"/>
<keyword evidence="13" id="KW-0732">Signal</keyword>
<keyword evidence="18" id="KW-1185">Reference proteome</keyword>
<keyword evidence="10" id="KW-0961">Cell wall biogenesis/degradation</keyword>
<dbReference type="InterPro" id="IPR040451">
    <property type="entry name" value="GH81_N"/>
</dbReference>
<feature type="domain" description="Glycosyl hydrolase family 81 C-terminal" evidence="16">
    <location>
        <begin position="368"/>
        <end position="695"/>
    </location>
</feature>
<evidence type="ECO:0000256" key="11">
    <source>
        <dbReference type="ARBA" id="ARBA00023326"/>
    </source>
</evidence>
<keyword evidence="8" id="KW-0119">Carbohydrate metabolism</keyword>
<evidence type="ECO:0000256" key="2">
    <source>
        <dbReference type="ARBA" id="ARBA00004496"/>
    </source>
</evidence>
<dbReference type="InterPro" id="IPR005200">
    <property type="entry name" value="Endo-beta-glucanase"/>
</dbReference>
<keyword evidence="11" id="KW-0624">Polysaccharide degradation</keyword>
<proteinExistence type="inferred from homology"/>
<dbReference type="Pfam" id="PF03639">
    <property type="entry name" value="Glyco_hydro_81"/>
    <property type="match status" value="1"/>
</dbReference>
<gene>
    <name evidence="17" type="ORF">EXIGLDRAFT_758973</name>
</gene>
<feature type="chain" id="PRO_5007864957" description="glucan endo-1,3-beta-D-glucosidase" evidence="13">
    <location>
        <begin position="23"/>
        <end position="1131"/>
    </location>
</feature>
<evidence type="ECO:0000256" key="3">
    <source>
        <dbReference type="ARBA" id="ARBA00010730"/>
    </source>
</evidence>
<dbReference type="GO" id="GO:0005737">
    <property type="term" value="C:cytoplasm"/>
    <property type="evidence" value="ECO:0007669"/>
    <property type="project" value="UniProtKB-SubCell"/>
</dbReference>
<dbReference type="InterPro" id="IPR040720">
    <property type="entry name" value="GH81_C"/>
</dbReference>
<dbReference type="InParanoid" id="A0A165QHL6"/>
<organism evidence="17 18">
    <name type="scientific">Exidia glandulosa HHB12029</name>
    <dbReference type="NCBI Taxonomy" id="1314781"/>
    <lineage>
        <taxon>Eukaryota</taxon>
        <taxon>Fungi</taxon>
        <taxon>Dikarya</taxon>
        <taxon>Basidiomycota</taxon>
        <taxon>Agaricomycotina</taxon>
        <taxon>Agaricomycetes</taxon>
        <taxon>Auriculariales</taxon>
        <taxon>Exidiaceae</taxon>
        <taxon>Exidia</taxon>
    </lineage>
</organism>
<dbReference type="PANTHER" id="PTHR31983">
    <property type="entry name" value="ENDO-1,3(4)-BETA-GLUCANASE 1"/>
    <property type="match status" value="1"/>
</dbReference>
<dbReference type="GO" id="GO:0071555">
    <property type="term" value="P:cell wall organization"/>
    <property type="evidence" value="ECO:0007669"/>
    <property type="project" value="UniProtKB-KW"/>
</dbReference>
<dbReference type="Pfam" id="PF17652">
    <property type="entry name" value="Glyco_hydro81C"/>
    <property type="match status" value="1"/>
</dbReference>
<dbReference type="GO" id="GO:0000272">
    <property type="term" value="P:polysaccharide catabolic process"/>
    <property type="evidence" value="ECO:0007669"/>
    <property type="project" value="UniProtKB-KW"/>
</dbReference>
<dbReference type="GO" id="GO:0030674">
    <property type="term" value="F:protein-macromolecule adaptor activity"/>
    <property type="evidence" value="ECO:0007669"/>
    <property type="project" value="InterPro"/>
</dbReference>
<evidence type="ECO:0000256" key="13">
    <source>
        <dbReference type="SAM" id="SignalP"/>
    </source>
</evidence>
<evidence type="ECO:0000259" key="15">
    <source>
        <dbReference type="Pfam" id="PF06268"/>
    </source>
</evidence>
<feature type="signal peptide" evidence="13">
    <location>
        <begin position="1"/>
        <end position="22"/>
    </location>
</feature>
<feature type="region of interest" description="Disordered" evidence="12">
    <location>
        <begin position="853"/>
        <end position="875"/>
    </location>
</feature>
<name>A0A165QHL6_EXIGL</name>
<dbReference type="OrthoDB" id="4473401at2759"/>
<dbReference type="Proteomes" id="UP000077266">
    <property type="component" value="Unassembled WGS sequence"/>
</dbReference>
<keyword evidence="5" id="KW-0963">Cytoplasm</keyword>
<reference evidence="17 18" key="1">
    <citation type="journal article" date="2016" name="Mol. Biol. Evol.">
        <title>Comparative Genomics of Early-Diverging Mushroom-Forming Fungi Provides Insights into the Origins of Lignocellulose Decay Capabilities.</title>
        <authorList>
            <person name="Nagy L.G."/>
            <person name="Riley R."/>
            <person name="Tritt A."/>
            <person name="Adam C."/>
            <person name="Daum C."/>
            <person name="Floudas D."/>
            <person name="Sun H."/>
            <person name="Yadav J.S."/>
            <person name="Pangilinan J."/>
            <person name="Larsson K.H."/>
            <person name="Matsuura K."/>
            <person name="Barry K."/>
            <person name="Labutti K."/>
            <person name="Kuo R."/>
            <person name="Ohm R.A."/>
            <person name="Bhattacharya S.S."/>
            <person name="Shirouzu T."/>
            <person name="Yoshinaga Y."/>
            <person name="Martin F.M."/>
            <person name="Grigoriev I.V."/>
            <person name="Hibbett D.S."/>
        </authorList>
    </citation>
    <scope>NUCLEOTIDE SEQUENCE [LARGE SCALE GENOMIC DNA]</scope>
    <source>
        <strain evidence="17 18">HHB12029</strain>
    </source>
</reference>
<evidence type="ECO:0000259" key="16">
    <source>
        <dbReference type="Pfam" id="PF17652"/>
    </source>
</evidence>
<dbReference type="GO" id="GO:0052861">
    <property type="term" value="F:endo-1,3(4)-beta-glucanase activity"/>
    <property type="evidence" value="ECO:0007669"/>
    <property type="project" value="InterPro"/>
</dbReference>
<dbReference type="EC" id="3.2.1.39" evidence="4"/>
<accession>A0A165QHL6</accession>
<keyword evidence="7" id="KW-0009">Actin-binding</keyword>
<dbReference type="InterPro" id="IPR008999">
    <property type="entry name" value="Actin-crosslinking"/>
</dbReference>
<evidence type="ECO:0000256" key="6">
    <source>
        <dbReference type="ARBA" id="ARBA00022801"/>
    </source>
</evidence>
<dbReference type="CDD" id="cd00257">
    <property type="entry name" value="beta-trefoil_FSCN-like"/>
    <property type="match status" value="1"/>
</dbReference>
<protein>
    <recommendedName>
        <fullName evidence="4">glucan endo-1,3-beta-D-glucosidase</fullName>
        <ecNumber evidence="4">3.2.1.39</ecNumber>
    </recommendedName>
</protein>
<dbReference type="InterPro" id="IPR022768">
    <property type="entry name" value="Fascin-like_dom"/>
</dbReference>
<evidence type="ECO:0000256" key="4">
    <source>
        <dbReference type="ARBA" id="ARBA00012780"/>
    </source>
</evidence>
<evidence type="ECO:0000256" key="8">
    <source>
        <dbReference type="ARBA" id="ARBA00023277"/>
    </source>
</evidence>
<dbReference type="PROSITE" id="PS52008">
    <property type="entry name" value="GH81"/>
    <property type="match status" value="1"/>
</dbReference>
<dbReference type="EMBL" id="KV425883">
    <property type="protein sequence ID" value="KZW03632.1"/>
    <property type="molecule type" value="Genomic_DNA"/>
</dbReference>
<dbReference type="Gene3D" id="2.70.98.30">
    <property type="entry name" value="Golgi alpha-mannosidase II, domain 4"/>
    <property type="match status" value="1"/>
</dbReference>
<evidence type="ECO:0000256" key="12">
    <source>
        <dbReference type="SAM" id="MobiDB-lite"/>
    </source>
</evidence>